<organism evidence="4">
    <name type="scientific">bioreactor metagenome</name>
    <dbReference type="NCBI Taxonomy" id="1076179"/>
    <lineage>
        <taxon>unclassified sequences</taxon>
        <taxon>metagenomes</taxon>
        <taxon>ecological metagenomes</taxon>
    </lineage>
</organism>
<sequence length="209" mass="23149">MLPSVLTDVSYTFSRGKKYLIIGKSGEGKSTLIKLILCMIQPNEGVIRLGSKELADIEQHSLFKKMTAVMQENKFFNLSIRENLLMIAPEATEDQINFACQTADIYDYIQTLPNGYDTIIGERGIKLSGGQKQRLAIARLILHNPKIAILDEATSSLDAVSETKILSNLNKIFDNKTLIVISHKPALHIKFDEVISVESNALVSLGSVK</sequence>
<dbReference type="SUPFAM" id="SSF52540">
    <property type="entry name" value="P-loop containing nucleoside triphosphate hydrolases"/>
    <property type="match status" value="1"/>
</dbReference>
<evidence type="ECO:0000259" key="3">
    <source>
        <dbReference type="PROSITE" id="PS50893"/>
    </source>
</evidence>
<name>A0A644YE02_9ZZZZ</name>
<dbReference type="AlphaFoldDB" id="A0A644YE02"/>
<dbReference type="GO" id="GO:0015421">
    <property type="term" value="F:ABC-type oligopeptide transporter activity"/>
    <property type="evidence" value="ECO:0007669"/>
    <property type="project" value="TreeGrafter"/>
</dbReference>
<proteinExistence type="predicted"/>
<dbReference type="GO" id="GO:0005524">
    <property type="term" value="F:ATP binding"/>
    <property type="evidence" value="ECO:0007669"/>
    <property type="project" value="UniProtKB-KW"/>
</dbReference>
<dbReference type="PANTHER" id="PTHR43394">
    <property type="entry name" value="ATP-DEPENDENT PERMEASE MDL1, MITOCHONDRIAL"/>
    <property type="match status" value="1"/>
</dbReference>
<dbReference type="Gene3D" id="3.40.50.300">
    <property type="entry name" value="P-loop containing nucleotide triphosphate hydrolases"/>
    <property type="match status" value="1"/>
</dbReference>
<dbReference type="InterPro" id="IPR017871">
    <property type="entry name" value="ABC_transporter-like_CS"/>
</dbReference>
<dbReference type="GO" id="GO:0016887">
    <property type="term" value="F:ATP hydrolysis activity"/>
    <property type="evidence" value="ECO:0007669"/>
    <property type="project" value="InterPro"/>
</dbReference>
<dbReference type="EMBL" id="VSSQ01004753">
    <property type="protein sequence ID" value="MPM26519.1"/>
    <property type="molecule type" value="Genomic_DNA"/>
</dbReference>
<evidence type="ECO:0000256" key="1">
    <source>
        <dbReference type="ARBA" id="ARBA00022741"/>
    </source>
</evidence>
<dbReference type="InterPro" id="IPR003593">
    <property type="entry name" value="AAA+_ATPase"/>
</dbReference>
<accession>A0A644YE02</accession>
<dbReference type="InterPro" id="IPR003439">
    <property type="entry name" value="ABC_transporter-like_ATP-bd"/>
</dbReference>
<evidence type="ECO:0000256" key="2">
    <source>
        <dbReference type="ARBA" id="ARBA00022840"/>
    </source>
</evidence>
<feature type="domain" description="ABC transporter" evidence="3">
    <location>
        <begin position="2"/>
        <end position="208"/>
    </location>
</feature>
<dbReference type="PROSITE" id="PS00211">
    <property type="entry name" value="ABC_TRANSPORTER_1"/>
    <property type="match status" value="1"/>
</dbReference>
<reference evidence="4" key="1">
    <citation type="submission" date="2019-08" db="EMBL/GenBank/DDBJ databases">
        <authorList>
            <person name="Kucharzyk K."/>
            <person name="Murdoch R.W."/>
            <person name="Higgins S."/>
            <person name="Loffler F."/>
        </authorList>
    </citation>
    <scope>NUCLEOTIDE SEQUENCE</scope>
</reference>
<dbReference type="InterPro" id="IPR039421">
    <property type="entry name" value="Type_1_exporter"/>
</dbReference>
<dbReference type="Pfam" id="PF00005">
    <property type="entry name" value="ABC_tran"/>
    <property type="match status" value="1"/>
</dbReference>
<comment type="caution">
    <text evidence="4">The sequence shown here is derived from an EMBL/GenBank/DDBJ whole genome shotgun (WGS) entry which is preliminary data.</text>
</comment>
<dbReference type="PANTHER" id="PTHR43394:SF1">
    <property type="entry name" value="ATP-BINDING CASSETTE SUB-FAMILY B MEMBER 10, MITOCHONDRIAL"/>
    <property type="match status" value="1"/>
</dbReference>
<dbReference type="PROSITE" id="PS50893">
    <property type="entry name" value="ABC_TRANSPORTER_2"/>
    <property type="match status" value="1"/>
</dbReference>
<dbReference type="SMART" id="SM00382">
    <property type="entry name" value="AAA"/>
    <property type="match status" value="1"/>
</dbReference>
<keyword evidence="1" id="KW-0547">Nucleotide-binding</keyword>
<keyword evidence="2 4" id="KW-0067">ATP-binding</keyword>
<gene>
    <name evidence="4" type="primary">hepA_2</name>
    <name evidence="4" type="ORF">SDC9_73023</name>
</gene>
<dbReference type="InterPro" id="IPR027417">
    <property type="entry name" value="P-loop_NTPase"/>
</dbReference>
<protein>
    <submittedName>
        <fullName evidence="4">Heterocyst differentiation ATP-binding protein HepA</fullName>
    </submittedName>
</protein>
<evidence type="ECO:0000313" key="4">
    <source>
        <dbReference type="EMBL" id="MPM26519.1"/>
    </source>
</evidence>